<feature type="transmembrane region" description="Helical" evidence="6">
    <location>
        <begin position="219"/>
        <end position="240"/>
    </location>
</feature>
<reference evidence="8" key="2">
    <citation type="submission" date="2020-09" db="EMBL/GenBank/DDBJ databases">
        <authorList>
            <person name="Sun Q."/>
            <person name="Zhou Y."/>
        </authorList>
    </citation>
    <scope>NUCLEOTIDE SEQUENCE</scope>
    <source>
        <strain evidence="8">CGMCC 4.7306</strain>
    </source>
</reference>
<evidence type="ECO:0000256" key="4">
    <source>
        <dbReference type="ARBA" id="ARBA00022989"/>
    </source>
</evidence>
<comment type="subcellular location">
    <subcellularLocation>
        <location evidence="6">Cell membrane</location>
        <topology evidence="6">Multi-pass membrane protein</topology>
    </subcellularLocation>
    <subcellularLocation>
        <location evidence="1">Membrane</location>
    </subcellularLocation>
</comment>
<name>A0A917W631_9ACTN</name>
<reference evidence="8" key="1">
    <citation type="journal article" date="2014" name="Int. J. Syst. Evol. Microbiol.">
        <title>Complete genome sequence of Corynebacterium casei LMG S-19264T (=DSM 44701T), isolated from a smear-ripened cheese.</title>
        <authorList>
            <consortium name="US DOE Joint Genome Institute (JGI-PGF)"/>
            <person name="Walter F."/>
            <person name="Albersmeier A."/>
            <person name="Kalinowski J."/>
            <person name="Ruckert C."/>
        </authorList>
    </citation>
    <scope>NUCLEOTIDE SEQUENCE</scope>
    <source>
        <strain evidence="8">CGMCC 4.7306</strain>
    </source>
</reference>
<evidence type="ECO:0000256" key="7">
    <source>
        <dbReference type="SAM" id="MobiDB-lite"/>
    </source>
</evidence>
<dbReference type="CDD" id="cd06662">
    <property type="entry name" value="SURF1"/>
    <property type="match status" value="1"/>
</dbReference>
<organism evidence="8 9">
    <name type="scientific">Microlunatus endophyticus</name>
    <dbReference type="NCBI Taxonomy" id="1716077"/>
    <lineage>
        <taxon>Bacteria</taxon>
        <taxon>Bacillati</taxon>
        <taxon>Actinomycetota</taxon>
        <taxon>Actinomycetes</taxon>
        <taxon>Propionibacteriales</taxon>
        <taxon>Propionibacteriaceae</taxon>
        <taxon>Microlunatus</taxon>
    </lineage>
</organism>
<dbReference type="Pfam" id="PF02104">
    <property type="entry name" value="SURF1"/>
    <property type="match status" value="1"/>
</dbReference>
<gene>
    <name evidence="8" type="ORF">GCM10011575_28260</name>
</gene>
<evidence type="ECO:0000256" key="6">
    <source>
        <dbReference type="RuleBase" id="RU363076"/>
    </source>
</evidence>
<evidence type="ECO:0000256" key="3">
    <source>
        <dbReference type="ARBA" id="ARBA00022692"/>
    </source>
</evidence>
<feature type="compositionally biased region" description="Basic and acidic residues" evidence="7">
    <location>
        <begin position="250"/>
        <end position="269"/>
    </location>
</feature>
<dbReference type="InterPro" id="IPR002994">
    <property type="entry name" value="Surf1/Shy1"/>
</dbReference>
<dbReference type="Proteomes" id="UP000613840">
    <property type="component" value="Unassembled WGS sequence"/>
</dbReference>
<dbReference type="RefSeq" id="WP_188896000.1">
    <property type="nucleotide sequence ID" value="NZ_BMMZ01000006.1"/>
</dbReference>
<evidence type="ECO:0000256" key="2">
    <source>
        <dbReference type="ARBA" id="ARBA00007165"/>
    </source>
</evidence>
<feature type="transmembrane region" description="Helical" evidence="6">
    <location>
        <begin position="14"/>
        <end position="35"/>
    </location>
</feature>
<dbReference type="InterPro" id="IPR045214">
    <property type="entry name" value="Surf1/Surf4"/>
</dbReference>
<dbReference type="AlphaFoldDB" id="A0A917W631"/>
<keyword evidence="3 6" id="KW-0812">Transmembrane</keyword>
<dbReference type="PROSITE" id="PS50895">
    <property type="entry name" value="SURF1"/>
    <property type="match status" value="1"/>
</dbReference>
<evidence type="ECO:0000313" key="9">
    <source>
        <dbReference type="Proteomes" id="UP000613840"/>
    </source>
</evidence>
<comment type="caution">
    <text evidence="8">The sequence shown here is derived from an EMBL/GenBank/DDBJ whole genome shotgun (WGS) entry which is preliminary data.</text>
</comment>
<evidence type="ECO:0000256" key="1">
    <source>
        <dbReference type="ARBA" id="ARBA00004370"/>
    </source>
</evidence>
<evidence type="ECO:0000256" key="5">
    <source>
        <dbReference type="ARBA" id="ARBA00023136"/>
    </source>
</evidence>
<accession>A0A917W631</accession>
<evidence type="ECO:0000313" key="8">
    <source>
        <dbReference type="EMBL" id="GGL68036.1"/>
    </source>
</evidence>
<dbReference type="GO" id="GO:0005886">
    <property type="term" value="C:plasma membrane"/>
    <property type="evidence" value="ECO:0007669"/>
    <property type="project" value="UniProtKB-SubCell"/>
</dbReference>
<comment type="similarity">
    <text evidence="2 6">Belongs to the SURF1 family.</text>
</comment>
<keyword evidence="9" id="KW-1185">Reference proteome</keyword>
<dbReference type="PANTHER" id="PTHR23427">
    <property type="entry name" value="SURFEIT LOCUS PROTEIN"/>
    <property type="match status" value="1"/>
</dbReference>
<dbReference type="PANTHER" id="PTHR23427:SF2">
    <property type="entry name" value="SURFEIT LOCUS PROTEIN 1"/>
    <property type="match status" value="1"/>
</dbReference>
<keyword evidence="6" id="KW-1003">Cell membrane</keyword>
<dbReference type="EMBL" id="BMMZ01000006">
    <property type="protein sequence ID" value="GGL68036.1"/>
    <property type="molecule type" value="Genomic_DNA"/>
</dbReference>
<keyword evidence="4 6" id="KW-1133">Transmembrane helix</keyword>
<keyword evidence="5 6" id="KW-0472">Membrane</keyword>
<sequence>MPHPEIKPAPQHPLWVRWVALIVFVAFLGVVFVNLGEWQLRRLHERRANNEITRTNEAAPIADFDQVFTHTITTADEWRRVRVTGTFDSAKQYIIRYRNDGDDDGYEVVTPLHTTSGKNLLVDRGFVVLMDGTQIPNTAPPPPSGRVTIVGRVRQNESGHDSALVPVDGHARSINSDKLGADLKMPVVNGYIDVLSMTPKDSITTEPIALPELDDGPHFWYAVQWFMFTGIGVLGVVVFIRGDLRDRRERLEEQKKSEARERAKKEREQTGSPVA</sequence>
<proteinExistence type="inferred from homology"/>
<feature type="region of interest" description="Disordered" evidence="7">
    <location>
        <begin position="250"/>
        <end position="275"/>
    </location>
</feature>
<protein>
    <recommendedName>
        <fullName evidence="6">SURF1-like protein</fullName>
    </recommendedName>
</protein>